<dbReference type="InterPro" id="IPR050570">
    <property type="entry name" value="Cell_wall_metabolism_enzyme"/>
</dbReference>
<evidence type="ECO:0000313" key="4">
    <source>
        <dbReference type="Proteomes" id="UP000215215"/>
    </source>
</evidence>
<comment type="caution">
    <text evidence="3">The sequence shown here is derived from an EMBL/GenBank/DDBJ whole genome shotgun (WGS) entry which is preliminary data.</text>
</comment>
<reference evidence="3 4" key="1">
    <citation type="submission" date="2017-07" db="EMBL/GenBank/DDBJ databases">
        <title>Recovery of genomes from metagenomes via a dereplication, aggregation, and scoring strategy.</title>
        <authorList>
            <person name="Sieber C.M."/>
            <person name="Probst A.J."/>
            <person name="Sharrar A."/>
            <person name="Thomas B.C."/>
            <person name="Hess M."/>
            <person name="Tringe S.G."/>
            <person name="Banfield J.F."/>
        </authorList>
    </citation>
    <scope>NUCLEOTIDE SEQUENCE [LARGE SCALE GENOMIC DNA]</scope>
    <source>
        <strain evidence="3">JGI_Cruoil_03_44_89</strain>
    </source>
</reference>
<accession>A0A235BXC5</accession>
<evidence type="ECO:0000313" key="3">
    <source>
        <dbReference type="EMBL" id="OYD16882.1"/>
    </source>
</evidence>
<proteinExistence type="predicted"/>
<dbReference type="Gene3D" id="2.70.70.10">
    <property type="entry name" value="Glucose Permease (Domain IIA)"/>
    <property type="match status" value="1"/>
</dbReference>
<name>A0A235BXC5_UNCW3</name>
<sequence length="274" mass="31835">MNVHITIVPHNLSNIRHIRLNLIIVLFVVLLILLPFFLHQKFISRTTVDEIATLKSEVDSLSPTLSKIRENYNDVKTVLEENEYEVSNILDISDYKTRVAHDIPTLSYRDPEELLKEIDKQKILHDRILRELEYDETLLLRIPSIAPTRGRMMRQFGYAVDPFTGERRFCRGIDILAKSGEEVYATADGIVKFAGWKRHEGYTVVITHKNGIVTRYSHLSRINTKRGRKVRRRDVIGYVGKTGKTEGPRLHYEVWKDGKPVNPTIFILKRMESI</sequence>
<evidence type="ECO:0000259" key="2">
    <source>
        <dbReference type="Pfam" id="PF01551"/>
    </source>
</evidence>
<dbReference type="PANTHER" id="PTHR21666">
    <property type="entry name" value="PEPTIDASE-RELATED"/>
    <property type="match status" value="1"/>
</dbReference>
<protein>
    <recommendedName>
        <fullName evidence="2">M23ase beta-sheet core domain-containing protein</fullName>
    </recommendedName>
</protein>
<feature type="domain" description="M23ase beta-sheet core" evidence="2">
    <location>
        <begin position="170"/>
        <end position="263"/>
    </location>
</feature>
<keyword evidence="1" id="KW-0472">Membrane</keyword>
<keyword evidence="1" id="KW-0812">Transmembrane</keyword>
<keyword evidence="1" id="KW-1133">Transmembrane helix</keyword>
<dbReference type="AlphaFoldDB" id="A0A235BXC5"/>
<dbReference type="Pfam" id="PF01551">
    <property type="entry name" value="Peptidase_M23"/>
    <property type="match status" value="1"/>
</dbReference>
<organism evidence="3 4">
    <name type="scientific">candidate division WOR-3 bacterium JGI_Cruoil_03_44_89</name>
    <dbReference type="NCBI Taxonomy" id="1973748"/>
    <lineage>
        <taxon>Bacteria</taxon>
        <taxon>Bacteria division WOR-3</taxon>
    </lineage>
</organism>
<dbReference type="EMBL" id="NOZQ01000045">
    <property type="protein sequence ID" value="OYD16882.1"/>
    <property type="molecule type" value="Genomic_DNA"/>
</dbReference>
<dbReference type="InterPro" id="IPR011055">
    <property type="entry name" value="Dup_hybrid_motif"/>
</dbReference>
<dbReference type="PANTHER" id="PTHR21666:SF286">
    <property type="entry name" value="LIPOPROTEIN NLPD"/>
    <property type="match status" value="1"/>
</dbReference>
<dbReference type="CDD" id="cd12797">
    <property type="entry name" value="M23_peptidase"/>
    <property type="match status" value="1"/>
</dbReference>
<gene>
    <name evidence="3" type="ORF">CH333_02215</name>
</gene>
<dbReference type="GO" id="GO:0004222">
    <property type="term" value="F:metalloendopeptidase activity"/>
    <property type="evidence" value="ECO:0007669"/>
    <property type="project" value="TreeGrafter"/>
</dbReference>
<dbReference type="SUPFAM" id="SSF51261">
    <property type="entry name" value="Duplicated hybrid motif"/>
    <property type="match status" value="1"/>
</dbReference>
<evidence type="ECO:0000256" key="1">
    <source>
        <dbReference type="SAM" id="Phobius"/>
    </source>
</evidence>
<dbReference type="InterPro" id="IPR016047">
    <property type="entry name" value="M23ase_b-sheet_dom"/>
</dbReference>
<feature type="transmembrane region" description="Helical" evidence="1">
    <location>
        <begin position="20"/>
        <end position="38"/>
    </location>
</feature>
<dbReference type="Proteomes" id="UP000215215">
    <property type="component" value="Unassembled WGS sequence"/>
</dbReference>